<evidence type="ECO:0000313" key="4">
    <source>
        <dbReference type="Proteomes" id="UP001626550"/>
    </source>
</evidence>
<organism evidence="3 4">
    <name type="scientific">Cichlidogyrus casuarinus</name>
    <dbReference type="NCBI Taxonomy" id="1844966"/>
    <lineage>
        <taxon>Eukaryota</taxon>
        <taxon>Metazoa</taxon>
        <taxon>Spiralia</taxon>
        <taxon>Lophotrochozoa</taxon>
        <taxon>Platyhelminthes</taxon>
        <taxon>Monogenea</taxon>
        <taxon>Monopisthocotylea</taxon>
        <taxon>Dactylogyridea</taxon>
        <taxon>Ancyrocephalidae</taxon>
        <taxon>Cichlidogyrus</taxon>
    </lineage>
</organism>
<keyword evidence="4" id="KW-1185">Reference proteome</keyword>
<dbReference type="InterPro" id="IPR037696">
    <property type="entry name" value="CCDC77"/>
</dbReference>
<reference evidence="3 4" key="1">
    <citation type="submission" date="2024-11" db="EMBL/GenBank/DDBJ databases">
        <title>Adaptive evolution of stress response genes in parasites aligns with host niche diversity.</title>
        <authorList>
            <person name="Hahn C."/>
            <person name="Resl P."/>
        </authorList>
    </citation>
    <scope>NUCLEOTIDE SEQUENCE [LARGE SCALE GENOMIC DNA]</scope>
    <source>
        <strain evidence="3">EGGRZ-B1_66</strain>
        <tissue evidence="3">Body</tissue>
    </source>
</reference>
<accession>A0ABD2Q694</accession>
<keyword evidence="1" id="KW-0175">Coiled coil</keyword>
<evidence type="ECO:0000313" key="3">
    <source>
        <dbReference type="EMBL" id="KAL3314923.1"/>
    </source>
</evidence>
<protein>
    <submittedName>
        <fullName evidence="3">Coiled-coil domain-containing protein 77</fullName>
    </submittedName>
</protein>
<dbReference type="PANTHER" id="PTHR22091">
    <property type="entry name" value="COILED-COIL DOMAIN-CONTAINING PROTEIN 77"/>
    <property type="match status" value="1"/>
</dbReference>
<feature type="region of interest" description="Disordered" evidence="2">
    <location>
        <begin position="186"/>
        <end position="206"/>
    </location>
</feature>
<name>A0ABD2Q694_9PLAT</name>
<evidence type="ECO:0000256" key="1">
    <source>
        <dbReference type="SAM" id="Coils"/>
    </source>
</evidence>
<comment type="caution">
    <text evidence="3">The sequence shown here is derived from an EMBL/GenBank/DDBJ whole genome shotgun (WGS) entry which is preliminary data.</text>
</comment>
<dbReference type="AlphaFoldDB" id="A0ABD2Q694"/>
<dbReference type="PANTHER" id="PTHR22091:SF1">
    <property type="entry name" value="COILED-COIL DOMAIN-CONTAINING PROTEIN 77"/>
    <property type="match status" value="1"/>
</dbReference>
<evidence type="ECO:0000256" key="2">
    <source>
        <dbReference type="SAM" id="MobiDB-lite"/>
    </source>
</evidence>
<dbReference type="Proteomes" id="UP001626550">
    <property type="component" value="Unassembled WGS sequence"/>
</dbReference>
<feature type="non-terminal residue" evidence="3">
    <location>
        <position position="294"/>
    </location>
</feature>
<proteinExistence type="predicted"/>
<sequence>MSVSMSRRSKNNNGFVVKARVLNGLGDTKHDGISSIGCGSSFLPTRKPDDQTVALKLEDHLTALKPSQYLAELVDYYRKKVDDLLSDNGAVQRRLEQITSCIEEHRNLKQEMQAKDGEIMRLQRSMSELQDTLYQERDHVLRLTAENDRLRIKEQEDREKIHHLLNLTDMGPLEVTYFLKNRFADEPNQSPEASEVDESEPRQGPRSTLIIEQLIPRQNYTELLNSNKTRVFKNPKNERLEIAALKRQLESMQKTIICLRKQMELQSNNSNDQIKAALEERDNKQLELENKTQL</sequence>
<dbReference type="EMBL" id="JBJKFK010000870">
    <property type="protein sequence ID" value="KAL3314923.1"/>
    <property type="molecule type" value="Genomic_DNA"/>
</dbReference>
<feature type="coiled-coil region" evidence="1">
    <location>
        <begin position="242"/>
        <end position="294"/>
    </location>
</feature>
<gene>
    <name evidence="3" type="primary">CCDC77_1</name>
    <name evidence="3" type="ORF">Ciccas_006444</name>
</gene>
<feature type="coiled-coil region" evidence="1">
    <location>
        <begin position="95"/>
        <end position="132"/>
    </location>
</feature>